<feature type="domain" description="Luciferase-like" evidence="5">
    <location>
        <begin position="9"/>
        <end position="328"/>
    </location>
</feature>
<comment type="similarity">
    <text evidence="1">Belongs to the bacterial luciferase oxidoreductase family.</text>
</comment>
<dbReference type="EMBL" id="VXRG01000017">
    <property type="protein sequence ID" value="MXY92133.1"/>
    <property type="molecule type" value="Genomic_DNA"/>
</dbReference>
<dbReference type="Gene3D" id="3.20.20.30">
    <property type="entry name" value="Luciferase-like domain"/>
    <property type="match status" value="1"/>
</dbReference>
<dbReference type="GO" id="GO:0016705">
    <property type="term" value="F:oxidoreductase activity, acting on paired donors, with incorporation or reduction of molecular oxygen"/>
    <property type="evidence" value="ECO:0007669"/>
    <property type="project" value="InterPro"/>
</dbReference>
<proteinExistence type="inferred from homology"/>
<name>A0A6B0YM72_9CHLR</name>
<keyword evidence="2" id="KW-0285">Flavoprotein</keyword>
<reference evidence="6" key="1">
    <citation type="submission" date="2019-09" db="EMBL/GenBank/DDBJ databases">
        <title>Characterisation of the sponge microbiome using genome-centric metagenomics.</title>
        <authorList>
            <person name="Engelberts J.P."/>
            <person name="Robbins S.J."/>
            <person name="De Goeij J.M."/>
            <person name="Aranda M."/>
            <person name="Bell S.C."/>
            <person name="Webster N.S."/>
        </authorList>
    </citation>
    <scope>NUCLEOTIDE SEQUENCE</scope>
    <source>
        <strain evidence="6">SB0664_bin_27</strain>
    </source>
</reference>
<dbReference type="GO" id="GO:0005829">
    <property type="term" value="C:cytosol"/>
    <property type="evidence" value="ECO:0007669"/>
    <property type="project" value="TreeGrafter"/>
</dbReference>
<protein>
    <submittedName>
        <fullName evidence="6">LLM class flavin-dependent oxidoreductase</fullName>
    </submittedName>
</protein>
<dbReference type="SUPFAM" id="SSF51679">
    <property type="entry name" value="Bacterial luciferase-like"/>
    <property type="match status" value="1"/>
</dbReference>
<dbReference type="InterPro" id="IPR036661">
    <property type="entry name" value="Luciferase-like_sf"/>
</dbReference>
<dbReference type="InterPro" id="IPR011251">
    <property type="entry name" value="Luciferase-like_dom"/>
</dbReference>
<dbReference type="PANTHER" id="PTHR30137">
    <property type="entry name" value="LUCIFERASE-LIKE MONOOXYGENASE"/>
    <property type="match status" value="1"/>
</dbReference>
<sequence>MTTNGQPIKSGIFIMPFHPPEKPLAQGYDEDIELAVMADELGFEEFWIGEHHTMRYETVVVPEVFIGKALGLTKRIRFGPSPICVNLHHPAYLATRLAFLDHLAHGRLNLCLGPSGTSTDYELYGQHPKDGGRMTIEAIDVILKLWTSDPPYEHEGQFWQFSLKENVDEETQIGFIHKPLQQPHPPILVPGIMRDSYSLKMAGQYGFAPFSAALAAGNVLADNWETYARSAEEAGRKPDRADWRVARAIFLADTTEEAVKRARTNSVGRNYEYLATLMDKTRGRDVLKRDPEMPNADCNMDYWMSEQIIAGDVDHVLERLLAVWEESGPFGTLILMGFDWDDKASWLRNIELFATELMPALNKAVA</sequence>
<dbReference type="Pfam" id="PF00296">
    <property type="entry name" value="Bac_luciferase"/>
    <property type="match status" value="1"/>
</dbReference>
<gene>
    <name evidence="6" type="ORF">F4Y42_01650</name>
</gene>
<evidence type="ECO:0000256" key="1">
    <source>
        <dbReference type="ARBA" id="ARBA00010426"/>
    </source>
</evidence>
<evidence type="ECO:0000259" key="5">
    <source>
        <dbReference type="Pfam" id="PF00296"/>
    </source>
</evidence>
<organism evidence="6">
    <name type="scientific">Caldilineaceae bacterium SB0664_bin_27</name>
    <dbReference type="NCBI Taxonomy" id="2605260"/>
    <lineage>
        <taxon>Bacteria</taxon>
        <taxon>Bacillati</taxon>
        <taxon>Chloroflexota</taxon>
        <taxon>Caldilineae</taxon>
        <taxon>Caldilineales</taxon>
        <taxon>Caldilineaceae</taxon>
    </lineage>
</organism>
<dbReference type="GO" id="GO:0004497">
    <property type="term" value="F:monooxygenase activity"/>
    <property type="evidence" value="ECO:0007669"/>
    <property type="project" value="UniProtKB-KW"/>
</dbReference>
<evidence type="ECO:0000256" key="3">
    <source>
        <dbReference type="ARBA" id="ARBA00023002"/>
    </source>
</evidence>
<comment type="caution">
    <text evidence="6">The sequence shown here is derived from an EMBL/GenBank/DDBJ whole genome shotgun (WGS) entry which is preliminary data.</text>
</comment>
<keyword evidence="4" id="KW-0503">Monooxygenase</keyword>
<dbReference type="AlphaFoldDB" id="A0A6B0YM72"/>
<dbReference type="InterPro" id="IPR050766">
    <property type="entry name" value="Bact_Lucif_Oxidored"/>
</dbReference>
<keyword evidence="3" id="KW-0560">Oxidoreductase</keyword>
<accession>A0A6B0YM72</accession>
<dbReference type="PANTHER" id="PTHR30137:SF16">
    <property type="entry name" value="BLL0895 PROTEIN"/>
    <property type="match status" value="1"/>
</dbReference>
<evidence type="ECO:0000256" key="4">
    <source>
        <dbReference type="ARBA" id="ARBA00023033"/>
    </source>
</evidence>
<evidence type="ECO:0000256" key="2">
    <source>
        <dbReference type="ARBA" id="ARBA00022630"/>
    </source>
</evidence>
<evidence type="ECO:0000313" key="6">
    <source>
        <dbReference type="EMBL" id="MXY92133.1"/>
    </source>
</evidence>
<dbReference type="CDD" id="cd00347">
    <property type="entry name" value="Flavin_utilizing_monoxygenases"/>
    <property type="match status" value="1"/>
</dbReference>